<sequence length="219" mass="25448">MVTSSIIKQTAFSCYRAMPRTFKTPRLCQKEKKTELYSYKVIRDGQMCTEALFIALLNRTEDIILLPPNGKTLVALPFIPVKQVIFNEDDEINVVELIDRRLEERKDDDIRKGISEETAERRVKKCRIPATVILLGDILLERGVRFETKQTRGKNDAMIVEYVDKIIVGSRVIEKMEIMKRGESINKYLITCFKGGLRSYVLRKGEEKLRRLLEDEIVF</sequence>
<dbReference type="GeneID" id="14886442"/>
<dbReference type="EMBL" id="KB206860">
    <property type="protein sequence ID" value="ELP87375.1"/>
    <property type="molecule type" value="Genomic_DNA"/>
</dbReference>
<dbReference type="AlphaFoldDB" id="A0A0A1U0H5"/>
<gene>
    <name evidence="1" type="ORF">EIN_096320</name>
</gene>
<organism evidence="1 2">
    <name type="scientific">Entamoeba invadens IP1</name>
    <dbReference type="NCBI Taxonomy" id="370355"/>
    <lineage>
        <taxon>Eukaryota</taxon>
        <taxon>Amoebozoa</taxon>
        <taxon>Evosea</taxon>
        <taxon>Archamoebae</taxon>
        <taxon>Mastigamoebida</taxon>
        <taxon>Entamoebidae</taxon>
        <taxon>Entamoeba</taxon>
    </lineage>
</organism>
<dbReference type="KEGG" id="eiv:EIN_096320"/>
<accession>A0A0A1U0H5</accession>
<name>A0A0A1U0H5_ENTIV</name>
<keyword evidence="2" id="KW-1185">Reference proteome</keyword>
<dbReference type="RefSeq" id="XP_004254146.1">
    <property type="nucleotide sequence ID" value="XM_004254098.1"/>
</dbReference>
<reference evidence="1 2" key="1">
    <citation type="submission" date="2012-10" db="EMBL/GenBank/DDBJ databases">
        <authorList>
            <person name="Zafar N."/>
            <person name="Inman J."/>
            <person name="Hall N."/>
            <person name="Lorenzi H."/>
            <person name="Caler E."/>
        </authorList>
    </citation>
    <scope>NUCLEOTIDE SEQUENCE [LARGE SCALE GENOMIC DNA]</scope>
    <source>
        <strain evidence="1 2">IP1</strain>
    </source>
</reference>
<evidence type="ECO:0000313" key="1">
    <source>
        <dbReference type="EMBL" id="ELP87375.1"/>
    </source>
</evidence>
<dbReference type="Proteomes" id="UP000014680">
    <property type="component" value="Unassembled WGS sequence"/>
</dbReference>
<protein>
    <submittedName>
        <fullName evidence="1">Uncharacterized protein</fullName>
    </submittedName>
</protein>
<dbReference type="VEuPathDB" id="AmoebaDB:EIN_096320"/>
<evidence type="ECO:0000313" key="2">
    <source>
        <dbReference type="Proteomes" id="UP000014680"/>
    </source>
</evidence>
<proteinExistence type="predicted"/>